<dbReference type="Gene3D" id="3.40.1190.10">
    <property type="entry name" value="Mur-like, catalytic domain"/>
    <property type="match status" value="1"/>
</dbReference>
<dbReference type="InterPro" id="IPR036565">
    <property type="entry name" value="Mur-like_cat_sf"/>
</dbReference>
<dbReference type="InterPro" id="IPR000713">
    <property type="entry name" value="Mur_ligase_N"/>
</dbReference>
<comment type="pathway">
    <text evidence="10 11">Cell wall biogenesis; peptidoglycan biosynthesis.</text>
</comment>
<dbReference type="InterPro" id="IPR051046">
    <property type="entry name" value="MurCDEF_CellWall_CoF430Synth"/>
</dbReference>
<feature type="binding site" evidence="10">
    <location>
        <begin position="113"/>
        <end position="119"/>
    </location>
    <ligand>
        <name>ATP</name>
        <dbReference type="ChEBI" id="CHEBI:30616"/>
    </ligand>
</feature>
<dbReference type="EC" id="6.3.2.10" evidence="10 11"/>
<dbReference type="NCBIfam" id="TIGR01143">
    <property type="entry name" value="murF"/>
    <property type="match status" value="1"/>
</dbReference>
<dbReference type="PANTHER" id="PTHR43024:SF1">
    <property type="entry name" value="UDP-N-ACETYLMURAMOYL-TRIPEPTIDE--D-ALANYL-D-ALANINE LIGASE"/>
    <property type="match status" value="1"/>
</dbReference>
<dbReference type="SUPFAM" id="SSF53623">
    <property type="entry name" value="MurD-like peptide ligases, catalytic domain"/>
    <property type="match status" value="1"/>
</dbReference>
<comment type="similarity">
    <text evidence="10">Belongs to the MurCDEF family. MurF subfamily.</text>
</comment>
<dbReference type="AlphaFoldDB" id="A0A1L9QV00"/>
<evidence type="ECO:0000259" key="14">
    <source>
        <dbReference type="Pfam" id="PF08245"/>
    </source>
</evidence>
<dbReference type="Gene3D" id="3.90.190.20">
    <property type="entry name" value="Mur ligase, C-terminal domain"/>
    <property type="match status" value="1"/>
</dbReference>
<dbReference type="SUPFAM" id="SSF63418">
    <property type="entry name" value="MurE/MurF N-terminal domain"/>
    <property type="match status" value="1"/>
</dbReference>
<evidence type="ECO:0000259" key="12">
    <source>
        <dbReference type="Pfam" id="PF01225"/>
    </source>
</evidence>
<comment type="caution">
    <text evidence="15">The sequence shown here is derived from an EMBL/GenBank/DDBJ whole genome shotgun (WGS) entry which is preliminary data.</text>
</comment>
<dbReference type="GO" id="GO:0005524">
    <property type="term" value="F:ATP binding"/>
    <property type="evidence" value="ECO:0007669"/>
    <property type="project" value="UniProtKB-UniRule"/>
</dbReference>
<dbReference type="PANTHER" id="PTHR43024">
    <property type="entry name" value="UDP-N-ACETYLMURAMOYL-TRIPEPTIDE--D-ALANYL-D-ALANINE LIGASE"/>
    <property type="match status" value="1"/>
</dbReference>
<evidence type="ECO:0000256" key="5">
    <source>
        <dbReference type="ARBA" id="ARBA00022840"/>
    </source>
</evidence>
<dbReference type="GO" id="GO:0071555">
    <property type="term" value="P:cell wall organization"/>
    <property type="evidence" value="ECO:0007669"/>
    <property type="project" value="UniProtKB-KW"/>
</dbReference>
<keyword evidence="2 10" id="KW-0436">Ligase</keyword>
<reference evidence="15" key="1">
    <citation type="submission" date="2016-10" db="EMBL/GenBank/DDBJ databases">
        <title>CRISPR-Cas defence system in Roseofilum reptotaenium: evidence of a bacteriophage-cyanobacterium arms race in the coral black band disease.</title>
        <authorList>
            <person name="Buerger P."/>
            <person name="Wood-Charlson E.M."/>
            <person name="Weynberg K.D."/>
            <person name="Willis B."/>
            <person name="Van Oppen M.J."/>
        </authorList>
    </citation>
    <scope>NUCLEOTIDE SEQUENCE [LARGE SCALE GENOMIC DNA]</scope>
    <source>
        <strain evidence="15">AO1-A</strain>
    </source>
</reference>
<accession>A0A1L9QV00</accession>
<feature type="domain" description="Mur ligase C-terminal" evidence="13">
    <location>
        <begin position="326"/>
        <end position="439"/>
    </location>
</feature>
<evidence type="ECO:0000313" key="16">
    <source>
        <dbReference type="Proteomes" id="UP000183940"/>
    </source>
</evidence>
<keyword evidence="7 10" id="KW-0573">Peptidoglycan synthesis</keyword>
<keyword evidence="16" id="KW-1185">Reference proteome</keyword>
<dbReference type="Pfam" id="PF01225">
    <property type="entry name" value="Mur_ligase"/>
    <property type="match status" value="1"/>
</dbReference>
<dbReference type="Pfam" id="PF08245">
    <property type="entry name" value="Mur_ligase_M"/>
    <property type="match status" value="1"/>
</dbReference>
<dbReference type="GO" id="GO:0047480">
    <property type="term" value="F:UDP-N-acetylmuramoyl-tripeptide-D-alanyl-D-alanine ligase activity"/>
    <property type="evidence" value="ECO:0007669"/>
    <property type="project" value="UniProtKB-UniRule"/>
</dbReference>
<dbReference type="STRING" id="1925591.BI308_05290"/>
<evidence type="ECO:0000256" key="10">
    <source>
        <dbReference type="HAMAP-Rule" id="MF_02019"/>
    </source>
</evidence>
<comment type="subcellular location">
    <subcellularLocation>
        <location evidence="10 11">Cytoplasm</location>
    </subcellularLocation>
</comment>
<evidence type="ECO:0000256" key="3">
    <source>
        <dbReference type="ARBA" id="ARBA00022618"/>
    </source>
</evidence>
<evidence type="ECO:0000256" key="2">
    <source>
        <dbReference type="ARBA" id="ARBA00022598"/>
    </source>
</evidence>
<dbReference type="GO" id="GO:0008766">
    <property type="term" value="F:UDP-N-acetylmuramoylalanyl-D-glutamyl-2,6-diaminopimelate-D-alanyl-D-alanine ligase activity"/>
    <property type="evidence" value="ECO:0007669"/>
    <property type="project" value="RHEA"/>
</dbReference>
<dbReference type="Gene3D" id="3.40.1390.10">
    <property type="entry name" value="MurE/MurF, N-terminal domain"/>
    <property type="match status" value="1"/>
</dbReference>
<comment type="function">
    <text evidence="10 11">Involved in cell wall formation. Catalyzes the final step in the synthesis of UDP-N-acetylmuramoyl-pentapeptide, the precursor of murein.</text>
</comment>
<dbReference type="InterPro" id="IPR004101">
    <property type="entry name" value="Mur_ligase_C"/>
</dbReference>
<protein>
    <recommendedName>
        <fullName evidence="10 11">UDP-N-acetylmuramoyl-tripeptide--D-alanyl-D-alanine ligase</fullName>
        <ecNumber evidence="10 11">6.3.2.10</ecNumber>
    </recommendedName>
    <alternativeName>
        <fullName evidence="10">D-alanyl-D-alanine-adding enzyme</fullName>
    </alternativeName>
</protein>
<keyword evidence="4 10" id="KW-0547">Nucleotide-binding</keyword>
<dbReference type="GO" id="GO:0051301">
    <property type="term" value="P:cell division"/>
    <property type="evidence" value="ECO:0007669"/>
    <property type="project" value="UniProtKB-KW"/>
</dbReference>
<dbReference type="GO" id="GO:0009252">
    <property type="term" value="P:peptidoglycan biosynthetic process"/>
    <property type="evidence" value="ECO:0007669"/>
    <property type="project" value="UniProtKB-UniRule"/>
</dbReference>
<dbReference type="SUPFAM" id="SSF53244">
    <property type="entry name" value="MurD-like peptide ligases, peptide-binding domain"/>
    <property type="match status" value="1"/>
</dbReference>
<dbReference type="InterPro" id="IPR035911">
    <property type="entry name" value="MurE/MurF_N"/>
</dbReference>
<keyword evidence="6 10" id="KW-0133">Cell shape</keyword>
<dbReference type="GO" id="GO:0005737">
    <property type="term" value="C:cytoplasm"/>
    <property type="evidence" value="ECO:0007669"/>
    <property type="project" value="UniProtKB-SubCell"/>
</dbReference>
<evidence type="ECO:0000256" key="4">
    <source>
        <dbReference type="ARBA" id="ARBA00022741"/>
    </source>
</evidence>
<dbReference type="InterPro" id="IPR013221">
    <property type="entry name" value="Mur_ligase_cen"/>
</dbReference>
<dbReference type="Pfam" id="PF02875">
    <property type="entry name" value="Mur_ligase_C"/>
    <property type="match status" value="1"/>
</dbReference>
<feature type="domain" description="Mur ligase central" evidence="14">
    <location>
        <begin position="111"/>
        <end position="295"/>
    </location>
</feature>
<evidence type="ECO:0000259" key="13">
    <source>
        <dbReference type="Pfam" id="PF02875"/>
    </source>
</evidence>
<dbReference type="UniPathway" id="UPA00219"/>
<proteinExistence type="inferred from homology"/>
<organism evidence="15 16">
    <name type="scientific">Roseofilum reptotaenium AO1-A</name>
    <dbReference type="NCBI Taxonomy" id="1925591"/>
    <lineage>
        <taxon>Bacteria</taxon>
        <taxon>Bacillati</taxon>
        <taxon>Cyanobacteriota</taxon>
        <taxon>Cyanophyceae</taxon>
        <taxon>Desertifilales</taxon>
        <taxon>Desertifilaceae</taxon>
        <taxon>Roseofilum</taxon>
    </lineage>
</organism>
<dbReference type="Proteomes" id="UP000183940">
    <property type="component" value="Unassembled WGS sequence"/>
</dbReference>
<dbReference type="HAMAP" id="MF_02019">
    <property type="entry name" value="MurF"/>
    <property type="match status" value="1"/>
</dbReference>
<evidence type="ECO:0000256" key="11">
    <source>
        <dbReference type="RuleBase" id="RU004136"/>
    </source>
</evidence>
<dbReference type="InterPro" id="IPR036615">
    <property type="entry name" value="Mur_ligase_C_dom_sf"/>
</dbReference>
<sequence length="463" mass="50330">MTFQVTLAQLIDVLGATVIHEPQLDQTLEVTGISTDTRSLVPGSVFVALRGETFNGHDFVDQAIAKGAVVSIVDTPVPDGGLQLVVEDTLVAYQTVGSWWRRTFDIPVIAVTGSCGKTTTKELIAAVLAHLKDSNYTKKILKTQKNFNNEIGVPKTLLELSGTHNYAVLEMAMRGRGQIALLSELAEPTIGVIVNVGTAHIGLLGSEQAIAEAKCELLEKMPKDSVAILNADNERLLATADRVWSGQTLTYGLSAGDCQGKLIDTETLELEGVRLPLPLPGRHNASNYLAAIAVAKVLGLDWKPLQAGLSVTLPSGRSGRYVLPNDIVLLDETYNAGIESMKAALELLDQTPGYRHIAVLGAMKELGENSFEYHRQLGEWAEQLPSLDRMMVLQDDQDVEGINEGIRKMPCEVYSTQESLIERLKEFMQPGDRILFKASHSVGLDRVVKAILEHYGLDNHGSS</sequence>
<dbReference type="InterPro" id="IPR005863">
    <property type="entry name" value="UDP-N-AcMur_synth"/>
</dbReference>
<keyword evidence="3 10" id="KW-0132">Cell division</keyword>
<evidence type="ECO:0000256" key="7">
    <source>
        <dbReference type="ARBA" id="ARBA00022984"/>
    </source>
</evidence>
<name>A0A1L9QV00_9CYAN</name>
<evidence type="ECO:0000256" key="6">
    <source>
        <dbReference type="ARBA" id="ARBA00022960"/>
    </source>
</evidence>
<feature type="domain" description="Mur ligase N-terminal catalytic" evidence="12">
    <location>
        <begin position="29"/>
        <end position="76"/>
    </location>
</feature>
<keyword evidence="5 10" id="KW-0067">ATP-binding</keyword>
<evidence type="ECO:0000256" key="9">
    <source>
        <dbReference type="ARBA" id="ARBA00023316"/>
    </source>
</evidence>
<keyword evidence="9 10" id="KW-0961">Cell wall biogenesis/degradation</keyword>
<dbReference type="GO" id="GO:0008360">
    <property type="term" value="P:regulation of cell shape"/>
    <property type="evidence" value="ECO:0007669"/>
    <property type="project" value="UniProtKB-KW"/>
</dbReference>
<evidence type="ECO:0000256" key="8">
    <source>
        <dbReference type="ARBA" id="ARBA00023306"/>
    </source>
</evidence>
<evidence type="ECO:0000256" key="1">
    <source>
        <dbReference type="ARBA" id="ARBA00022490"/>
    </source>
</evidence>
<keyword evidence="8 10" id="KW-0131">Cell cycle</keyword>
<comment type="catalytic activity">
    <reaction evidence="10 11">
        <text>D-alanyl-D-alanine + UDP-N-acetyl-alpha-D-muramoyl-L-alanyl-gamma-D-glutamyl-meso-2,6-diaminopimelate + ATP = UDP-N-acetyl-alpha-D-muramoyl-L-alanyl-gamma-D-glutamyl-meso-2,6-diaminopimeloyl-D-alanyl-D-alanine + ADP + phosphate + H(+)</text>
        <dbReference type="Rhea" id="RHEA:28374"/>
        <dbReference type="ChEBI" id="CHEBI:15378"/>
        <dbReference type="ChEBI" id="CHEBI:30616"/>
        <dbReference type="ChEBI" id="CHEBI:43474"/>
        <dbReference type="ChEBI" id="CHEBI:57822"/>
        <dbReference type="ChEBI" id="CHEBI:61386"/>
        <dbReference type="ChEBI" id="CHEBI:83905"/>
        <dbReference type="ChEBI" id="CHEBI:456216"/>
        <dbReference type="EC" id="6.3.2.10"/>
    </reaction>
</comment>
<dbReference type="EMBL" id="MLAW01000006">
    <property type="protein sequence ID" value="OJJ26511.1"/>
    <property type="molecule type" value="Genomic_DNA"/>
</dbReference>
<keyword evidence="1 10" id="KW-0963">Cytoplasm</keyword>
<evidence type="ECO:0000313" key="15">
    <source>
        <dbReference type="EMBL" id="OJJ26511.1"/>
    </source>
</evidence>
<gene>
    <name evidence="10" type="primary">murF</name>
    <name evidence="15" type="ORF">BI308_05290</name>
</gene>